<dbReference type="EMBL" id="DF237510">
    <property type="protein sequence ID" value="GAQ89782.1"/>
    <property type="molecule type" value="Genomic_DNA"/>
</dbReference>
<name>A0A1Y1II99_KLENI</name>
<evidence type="ECO:0000256" key="1">
    <source>
        <dbReference type="ARBA" id="ARBA00004906"/>
    </source>
</evidence>
<evidence type="ECO:0000313" key="2">
    <source>
        <dbReference type="EMBL" id="GAQ89782.1"/>
    </source>
</evidence>
<dbReference type="Proteomes" id="UP000054558">
    <property type="component" value="Unassembled WGS sequence"/>
</dbReference>
<dbReference type="AlphaFoldDB" id="A0A1Y1II99"/>
<keyword evidence="3" id="KW-1185">Reference proteome</keyword>
<accession>A0A1Y1II99</accession>
<evidence type="ECO:0000313" key="3">
    <source>
        <dbReference type="Proteomes" id="UP000054558"/>
    </source>
</evidence>
<evidence type="ECO:0008006" key="4">
    <source>
        <dbReference type="Google" id="ProtNLM"/>
    </source>
</evidence>
<reference evidence="2 3" key="1">
    <citation type="journal article" date="2014" name="Nat. Commun.">
        <title>Klebsormidium flaccidum genome reveals primary factors for plant terrestrial adaptation.</title>
        <authorList>
            <person name="Hori K."/>
            <person name="Maruyama F."/>
            <person name="Fujisawa T."/>
            <person name="Togashi T."/>
            <person name="Yamamoto N."/>
            <person name="Seo M."/>
            <person name="Sato S."/>
            <person name="Yamada T."/>
            <person name="Mori H."/>
            <person name="Tajima N."/>
            <person name="Moriyama T."/>
            <person name="Ikeuchi M."/>
            <person name="Watanabe M."/>
            <person name="Wada H."/>
            <person name="Kobayashi K."/>
            <person name="Saito M."/>
            <person name="Masuda T."/>
            <person name="Sasaki-Sekimoto Y."/>
            <person name="Mashiguchi K."/>
            <person name="Awai K."/>
            <person name="Shimojima M."/>
            <person name="Masuda S."/>
            <person name="Iwai M."/>
            <person name="Nobusawa T."/>
            <person name="Narise T."/>
            <person name="Kondo S."/>
            <person name="Saito H."/>
            <person name="Sato R."/>
            <person name="Murakawa M."/>
            <person name="Ihara Y."/>
            <person name="Oshima-Yamada Y."/>
            <person name="Ohtaka K."/>
            <person name="Satoh M."/>
            <person name="Sonobe K."/>
            <person name="Ishii M."/>
            <person name="Ohtani R."/>
            <person name="Kanamori-Sato M."/>
            <person name="Honoki R."/>
            <person name="Miyazaki D."/>
            <person name="Mochizuki H."/>
            <person name="Umetsu J."/>
            <person name="Higashi K."/>
            <person name="Shibata D."/>
            <person name="Kamiya Y."/>
            <person name="Sato N."/>
            <person name="Nakamura Y."/>
            <person name="Tabata S."/>
            <person name="Ida S."/>
            <person name="Kurokawa K."/>
            <person name="Ohta H."/>
        </authorList>
    </citation>
    <scope>NUCLEOTIDE SEQUENCE [LARGE SCALE GENOMIC DNA]</scope>
    <source>
        <strain evidence="2 3">NIES-2285</strain>
    </source>
</reference>
<proteinExistence type="predicted"/>
<protein>
    <recommendedName>
        <fullName evidence="4">BTB domain-containing protein</fullName>
    </recommendedName>
</protein>
<organism evidence="2 3">
    <name type="scientific">Klebsormidium nitens</name>
    <name type="common">Green alga</name>
    <name type="synonym">Ulothrix nitens</name>
    <dbReference type="NCBI Taxonomy" id="105231"/>
    <lineage>
        <taxon>Eukaryota</taxon>
        <taxon>Viridiplantae</taxon>
        <taxon>Streptophyta</taxon>
        <taxon>Klebsormidiophyceae</taxon>
        <taxon>Klebsormidiales</taxon>
        <taxon>Klebsormidiaceae</taxon>
        <taxon>Klebsormidium</taxon>
    </lineage>
</organism>
<comment type="pathway">
    <text evidence="1">Protein modification; protein ubiquitination.</text>
</comment>
<dbReference type="InterPro" id="IPR011333">
    <property type="entry name" value="SKP1/BTB/POZ_sf"/>
</dbReference>
<dbReference type="Gene3D" id="3.30.710.10">
    <property type="entry name" value="Potassium Channel Kv1.1, Chain A"/>
    <property type="match status" value="1"/>
</dbReference>
<sequence>MPKPDWTRLRCKKAPETKSALLETADRTGDTVLVCGDSIEAAAHSAVLIDVPYFEAKLREEWSGTTTWNLHNKLRLRLPCPAGAESLKLFLQGLYGDLRSLYEVNPESLLLQEVLSLADACGVPGLCADVIQLVEVTSANVDSWLEWLLVDHGADAEPIREQVVQVMRAQLRDALQQDPLSVEQLATISRVLPRRTMPQIAS</sequence>
<gene>
    <name evidence="2" type="ORF">KFL_005610090</name>
</gene>